<gene>
    <name evidence="4" type="ORF">DET52_111154</name>
</gene>
<feature type="modified residue" description="4-aspartylphosphate" evidence="2">
    <location>
        <position position="58"/>
    </location>
</feature>
<dbReference type="AlphaFoldDB" id="A0A4R6GQG1"/>
<dbReference type="InterPro" id="IPR001789">
    <property type="entry name" value="Sig_transdc_resp-reg_receiver"/>
</dbReference>
<dbReference type="SUPFAM" id="SSF52172">
    <property type="entry name" value="CheY-like"/>
    <property type="match status" value="1"/>
</dbReference>
<evidence type="ECO:0000256" key="1">
    <source>
        <dbReference type="ARBA" id="ARBA00022553"/>
    </source>
</evidence>
<dbReference type="PROSITE" id="PS50110">
    <property type="entry name" value="RESPONSE_REGULATORY"/>
    <property type="match status" value="1"/>
</dbReference>
<organism evidence="4 5">
    <name type="scientific">Sunxiuqinia elliptica</name>
    <dbReference type="NCBI Taxonomy" id="655355"/>
    <lineage>
        <taxon>Bacteria</taxon>
        <taxon>Pseudomonadati</taxon>
        <taxon>Bacteroidota</taxon>
        <taxon>Bacteroidia</taxon>
        <taxon>Marinilabiliales</taxon>
        <taxon>Prolixibacteraceae</taxon>
        <taxon>Sunxiuqinia</taxon>
    </lineage>
</organism>
<dbReference type="OrthoDB" id="9796457at2"/>
<dbReference type="SMART" id="SM00448">
    <property type="entry name" value="REC"/>
    <property type="match status" value="1"/>
</dbReference>
<protein>
    <submittedName>
        <fullName evidence="4">CheY-like chemotaxis protein</fullName>
    </submittedName>
</protein>
<evidence type="ECO:0000256" key="2">
    <source>
        <dbReference type="PROSITE-ProRule" id="PRU00169"/>
    </source>
</evidence>
<dbReference type="GO" id="GO:0000160">
    <property type="term" value="P:phosphorelay signal transduction system"/>
    <property type="evidence" value="ECO:0007669"/>
    <property type="project" value="InterPro"/>
</dbReference>
<dbReference type="PANTHER" id="PTHR45339:SF3">
    <property type="entry name" value="HISTIDINE KINASE"/>
    <property type="match status" value="1"/>
</dbReference>
<dbReference type="InterPro" id="IPR011006">
    <property type="entry name" value="CheY-like_superfamily"/>
</dbReference>
<sequence length="129" mass="14540">MKNDLTDLSLLVVDDNIVNQRVVSMSLRSSVGTIDVAGNGLEAFQKYCENHYDVILMDGRMPVMDGYETTRKIRDYEKETDLEKPSLIIALTGSDTAHETAACLDAGMNACMFKPFRIHEFLEILKDFN</sequence>
<proteinExistence type="predicted"/>
<evidence type="ECO:0000259" key="3">
    <source>
        <dbReference type="PROSITE" id="PS50110"/>
    </source>
</evidence>
<feature type="domain" description="Response regulatory" evidence="3">
    <location>
        <begin position="9"/>
        <end position="129"/>
    </location>
</feature>
<comment type="caution">
    <text evidence="4">The sequence shown here is derived from an EMBL/GenBank/DDBJ whole genome shotgun (WGS) entry which is preliminary data.</text>
</comment>
<dbReference type="RefSeq" id="WP_133466718.1">
    <property type="nucleotide sequence ID" value="NZ_SNWI01000011.1"/>
</dbReference>
<dbReference type="Pfam" id="PF00072">
    <property type="entry name" value="Response_reg"/>
    <property type="match status" value="1"/>
</dbReference>
<dbReference type="EMBL" id="SNWI01000011">
    <property type="protein sequence ID" value="TDN96784.1"/>
    <property type="molecule type" value="Genomic_DNA"/>
</dbReference>
<reference evidence="4 5" key="1">
    <citation type="submission" date="2019-03" db="EMBL/GenBank/DDBJ databases">
        <title>Freshwater and sediment microbial communities from various areas in North America, analyzing microbe dynamics in response to fracking.</title>
        <authorList>
            <person name="Lamendella R."/>
        </authorList>
    </citation>
    <scope>NUCLEOTIDE SEQUENCE [LARGE SCALE GENOMIC DNA]</scope>
    <source>
        <strain evidence="4 5">114D</strain>
    </source>
</reference>
<evidence type="ECO:0000313" key="4">
    <source>
        <dbReference type="EMBL" id="TDN96784.1"/>
    </source>
</evidence>
<keyword evidence="1 2" id="KW-0597">Phosphoprotein</keyword>
<accession>A0A4R6GQG1</accession>
<dbReference type="Proteomes" id="UP000294848">
    <property type="component" value="Unassembled WGS sequence"/>
</dbReference>
<dbReference type="Gene3D" id="3.40.50.2300">
    <property type="match status" value="1"/>
</dbReference>
<name>A0A4R6GQG1_9BACT</name>
<dbReference type="PANTHER" id="PTHR45339">
    <property type="entry name" value="HYBRID SIGNAL TRANSDUCTION HISTIDINE KINASE J"/>
    <property type="match status" value="1"/>
</dbReference>
<evidence type="ECO:0000313" key="5">
    <source>
        <dbReference type="Proteomes" id="UP000294848"/>
    </source>
</evidence>
<dbReference type="CDD" id="cd17546">
    <property type="entry name" value="REC_hyHK_CKI1_RcsC-like"/>
    <property type="match status" value="1"/>
</dbReference>